<organism evidence="1 2">
    <name type="scientific">Streptococcus alactolyticus</name>
    <dbReference type="NCBI Taxonomy" id="29389"/>
    <lineage>
        <taxon>Bacteria</taxon>
        <taxon>Bacillati</taxon>
        <taxon>Bacillota</taxon>
        <taxon>Bacilli</taxon>
        <taxon>Lactobacillales</taxon>
        <taxon>Streptococcaceae</taxon>
        <taxon>Streptococcus</taxon>
    </lineage>
</organism>
<evidence type="ECO:0000313" key="2">
    <source>
        <dbReference type="Proteomes" id="UP001212085"/>
    </source>
</evidence>
<dbReference type="EMBL" id="CP114883">
    <property type="protein sequence ID" value="WBB06615.1"/>
    <property type="molecule type" value="Genomic_DNA"/>
</dbReference>
<keyword evidence="2" id="KW-1185">Reference proteome</keyword>
<name>A0ABY7M1H7_STRAY</name>
<gene>
    <name evidence="1" type="ORF">O6R09_01320</name>
</gene>
<reference evidence="1 2" key="1">
    <citation type="submission" date="2022-12" db="EMBL/GenBank/DDBJ databases">
        <title>Streptococcus alactolyticus LGM, complete genome.</title>
        <authorList>
            <person name="Liu Z."/>
            <person name="Mu C."/>
            <person name="Zhu W."/>
        </authorList>
    </citation>
    <scope>NUCLEOTIDE SEQUENCE [LARGE SCALE GENOMIC DNA]</scope>
    <source>
        <strain evidence="1 2">LGM</strain>
    </source>
</reference>
<dbReference type="Proteomes" id="UP001212085">
    <property type="component" value="Chromosome"/>
</dbReference>
<accession>A0ABY7M1H7</accession>
<evidence type="ECO:0008006" key="3">
    <source>
        <dbReference type="Google" id="ProtNLM"/>
    </source>
</evidence>
<sequence length="54" mass="6358">MDFISLVNAHYEDLNLQEKKIVAYLQQLETPPKELTSQRLADAFLFHVQVFFDC</sequence>
<protein>
    <recommendedName>
        <fullName evidence="3">MurR/RpiR family transcriptional regulator</fullName>
    </recommendedName>
</protein>
<evidence type="ECO:0000313" key="1">
    <source>
        <dbReference type="EMBL" id="WBB06615.1"/>
    </source>
</evidence>
<dbReference type="RefSeq" id="WP_154454811.1">
    <property type="nucleotide sequence ID" value="NZ_BRXN01000032.1"/>
</dbReference>
<dbReference type="GeneID" id="99637209"/>
<proteinExistence type="predicted"/>